<gene>
    <name evidence="2" type="ORF">SAMN05444167_1881</name>
</gene>
<reference evidence="2 3" key="1">
    <citation type="submission" date="2016-10" db="EMBL/GenBank/DDBJ databases">
        <authorList>
            <person name="de Groot N.N."/>
        </authorList>
    </citation>
    <scope>NUCLEOTIDE SEQUENCE [LARGE SCALE GENOMIC DNA]</scope>
    <source>
        <strain evidence="2 3">GAS232</strain>
    </source>
</reference>
<dbReference type="InterPro" id="IPR036190">
    <property type="entry name" value="Urocanase_sf"/>
</dbReference>
<feature type="domain" description="Urocanase Rossmann-like" evidence="1">
    <location>
        <begin position="18"/>
        <end position="118"/>
    </location>
</feature>
<evidence type="ECO:0000313" key="3">
    <source>
        <dbReference type="Proteomes" id="UP000182427"/>
    </source>
</evidence>
<accession>A0A1G7JMP4</accession>
<dbReference type="RefSeq" id="WP_172838206.1">
    <property type="nucleotide sequence ID" value="NZ_LT629690.1"/>
</dbReference>
<organism evidence="2 3">
    <name type="scientific">Terriglobus roseus</name>
    <dbReference type="NCBI Taxonomy" id="392734"/>
    <lineage>
        <taxon>Bacteria</taxon>
        <taxon>Pseudomonadati</taxon>
        <taxon>Acidobacteriota</taxon>
        <taxon>Terriglobia</taxon>
        <taxon>Terriglobales</taxon>
        <taxon>Acidobacteriaceae</taxon>
        <taxon>Terriglobus</taxon>
    </lineage>
</organism>
<dbReference type="InterPro" id="IPR035085">
    <property type="entry name" value="Urocanase_Rossmann-like"/>
</dbReference>
<evidence type="ECO:0000259" key="1">
    <source>
        <dbReference type="Pfam" id="PF01175"/>
    </source>
</evidence>
<name>A0A1G7JMP4_9BACT</name>
<proteinExistence type="predicted"/>
<dbReference type="InterPro" id="IPR038364">
    <property type="entry name" value="Urocanase_central_sf"/>
</dbReference>
<dbReference type="Proteomes" id="UP000182427">
    <property type="component" value="Chromosome I"/>
</dbReference>
<dbReference type="Pfam" id="PF01175">
    <property type="entry name" value="Urocanase"/>
    <property type="match status" value="1"/>
</dbReference>
<sequence>MPSQSQTLRLYTALSLHREDWAGQLLLHIGLNESGRELALASLAAGAASLLLEEDSQQLREANREGCLTFTVTTLDEALRALKNEIRQKRAITIGLAGSSAQRLAEMVERGVLPTAITTSRPLTEAEQSPLQTLQQWGAQPLHASGLTAINKASRNLEAPLASLRAGIAEDTAATLQDRRSKDEILRTQQSEALPQALQKRWFETAPTLFPRSLSRAYWTAL</sequence>
<dbReference type="SUPFAM" id="SSF111326">
    <property type="entry name" value="Urocanase"/>
    <property type="match status" value="1"/>
</dbReference>
<protein>
    <submittedName>
        <fullName evidence="2">Urocanate hydratase</fullName>
    </submittedName>
</protein>
<dbReference type="EMBL" id="LT629690">
    <property type="protein sequence ID" value="SDF26240.1"/>
    <property type="molecule type" value="Genomic_DNA"/>
</dbReference>
<dbReference type="Gene3D" id="3.40.50.10730">
    <property type="entry name" value="Urocanase like domains"/>
    <property type="match status" value="1"/>
</dbReference>
<dbReference type="AlphaFoldDB" id="A0A1G7JMP4"/>
<keyword evidence="3" id="KW-1185">Reference proteome</keyword>
<evidence type="ECO:0000313" key="2">
    <source>
        <dbReference type="EMBL" id="SDF26240.1"/>
    </source>
</evidence>